<evidence type="ECO:0000313" key="7">
    <source>
        <dbReference type="EMBL" id="ADY54090.1"/>
    </source>
</evidence>
<feature type="domain" description="Thioredoxin" evidence="6">
    <location>
        <begin position="235"/>
        <end position="370"/>
    </location>
</feature>
<dbReference type="Pfam" id="PF00578">
    <property type="entry name" value="AhpC-TSA"/>
    <property type="match status" value="1"/>
</dbReference>
<dbReference type="OrthoDB" id="750178at2"/>
<protein>
    <submittedName>
        <fullName evidence="7">Alkyl hydroperoxide reductase/ Thiol specific antioxidant/ Mal allergen</fullName>
    </submittedName>
</protein>
<dbReference type="eggNOG" id="COG0526">
    <property type="taxonomic scope" value="Bacteria"/>
</dbReference>
<feature type="chain" id="PRO_5003258441" evidence="5">
    <location>
        <begin position="18"/>
        <end position="370"/>
    </location>
</feature>
<evidence type="ECO:0000256" key="3">
    <source>
        <dbReference type="ARBA" id="ARBA00023157"/>
    </source>
</evidence>
<dbReference type="Gene3D" id="3.40.30.10">
    <property type="entry name" value="Glutaredoxin"/>
    <property type="match status" value="1"/>
</dbReference>
<dbReference type="GO" id="GO:0030313">
    <property type="term" value="C:cell envelope"/>
    <property type="evidence" value="ECO:0007669"/>
    <property type="project" value="UniProtKB-SubCell"/>
</dbReference>
<dbReference type="SUPFAM" id="SSF52833">
    <property type="entry name" value="Thioredoxin-like"/>
    <property type="match status" value="1"/>
</dbReference>
<keyword evidence="3" id="KW-1015">Disulfide bond</keyword>
<keyword evidence="5" id="KW-0732">Signal</keyword>
<keyword evidence="4" id="KW-0676">Redox-active center</keyword>
<dbReference type="InterPro" id="IPR050553">
    <property type="entry name" value="Thioredoxin_ResA/DsbE_sf"/>
</dbReference>
<dbReference type="EMBL" id="CP002545">
    <property type="protein sequence ID" value="ADY54090.1"/>
    <property type="molecule type" value="Genomic_DNA"/>
</dbReference>
<evidence type="ECO:0000259" key="6">
    <source>
        <dbReference type="PROSITE" id="PS51352"/>
    </source>
</evidence>
<dbReference type="GO" id="GO:0016209">
    <property type="term" value="F:antioxidant activity"/>
    <property type="evidence" value="ECO:0007669"/>
    <property type="project" value="InterPro"/>
</dbReference>
<dbReference type="Pfam" id="PF14289">
    <property type="entry name" value="DUF4369"/>
    <property type="match status" value="1"/>
</dbReference>
<dbReference type="CDD" id="cd02966">
    <property type="entry name" value="TlpA_like_family"/>
    <property type="match status" value="1"/>
</dbReference>
<dbReference type="GO" id="GO:0016491">
    <property type="term" value="F:oxidoreductase activity"/>
    <property type="evidence" value="ECO:0007669"/>
    <property type="project" value="InterPro"/>
</dbReference>
<evidence type="ECO:0000256" key="5">
    <source>
        <dbReference type="SAM" id="SignalP"/>
    </source>
</evidence>
<reference evidence="8" key="2">
    <citation type="submission" date="2011-02" db="EMBL/GenBank/DDBJ databases">
        <title>The complete genome of Pedobacter saltans DSM 12145.</title>
        <authorList>
            <consortium name="US DOE Joint Genome Institute (JGI-PGF)"/>
            <person name="Lucas S."/>
            <person name="Copeland A."/>
            <person name="Lapidus A."/>
            <person name="Bruce D."/>
            <person name="Goodwin L."/>
            <person name="Pitluck S."/>
            <person name="Kyrpides N."/>
            <person name="Mavromatis K."/>
            <person name="Pagani I."/>
            <person name="Ivanova N."/>
            <person name="Ovchinnikova G."/>
            <person name="Lu M."/>
            <person name="Detter J.C."/>
            <person name="Han C."/>
            <person name="Land M."/>
            <person name="Hauser L."/>
            <person name="Markowitz V."/>
            <person name="Cheng J.-F."/>
            <person name="Hugenholtz P."/>
            <person name="Woyke T."/>
            <person name="Wu D."/>
            <person name="Tindall B."/>
            <person name="Pomrenke H.G."/>
            <person name="Brambilla E."/>
            <person name="Klenk H.-P."/>
            <person name="Eisen J.A."/>
        </authorList>
    </citation>
    <scope>NUCLEOTIDE SEQUENCE [LARGE SCALE GENOMIC DNA]</scope>
    <source>
        <strain evidence="8">ATCC 51119 / DSM 12145 / JCM 21818 / LMG 10337 / NBRC 100064 / NCIMB 13643</strain>
    </source>
</reference>
<organism evidence="7 8">
    <name type="scientific">Pseudopedobacter saltans (strain ATCC 51119 / DSM 12145 / JCM 21818 / CCUG 39354 / LMG 10337 / NBRC 100064 / NCIMB 13643)</name>
    <name type="common">Pedobacter saltans</name>
    <dbReference type="NCBI Taxonomy" id="762903"/>
    <lineage>
        <taxon>Bacteria</taxon>
        <taxon>Pseudomonadati</taxon>
        <taxon>Bacteroidota</taxon>
        <taxon>Sphingobacteriia</taxon>
        <taxon>Sphingobacteriales</taxon>
        <taxon>Sphingobacteriaceae</taxon>
        <taxon>Pseudopedobacter</taxon>
    </lineage>
</organism>
<dbReference type="GO" id="GO:0017004">
    <property type="term" value="P:cytochrome complex assembly"/>
    <property type="evidence" value="ECO:0007669"/>
    <property type="project" value="UniProtKB-KW"/>
</dbReference>
<reference evidence="7 8" key="1">
    <citation type="journal article" date="2011" name="Stand. Genomic Sci.">
        <title>Complete genome sequence of the gliding, heparinolytic Pedobacter saltans type strain (113).</title>
        <authorList>
            <person name="Liolios K."/>
            <person name="Sikorski J."/>
            <person name="Lu M."/>
            <person name="Nolan M."/>
            <person name="Lapidus A."/>
            <person name="Lucas S."/>
            <person name="Hammon N."/>
            <person name="Deshpande S."/>
            <person name="Cheng J.F."/>
            <person name="Tapia R."/>
            <person name="Han C."/>
            <person name="Goodwin L."/>
            <person name="Pitluck S."/>
            <person name="Huntemann M."/>
            <person name="Ivanova N."/>
            <person name="Pagani I."/>
            <person name="Mavromatis K."/>
            <person name="Ovchinikova G."/>
            <person name="Pati A."/>
            <person name="Chen A."/>
            <person name="Palaniappan K."/>
            <person name="Land M."/>
            <person name="Hauser L."/>
            <person name="Brambilla E.M."/>
            <person name="Kotsyurbenko O."/>
            <person name="Rohde M."/>
            <person name="Tindall B.J."/>
            <person name="Abt B."/>
            <person name="Goker M."/>
            <person name="Detter J.C."/>
            <person name="Woyke T."/>
            <person name="Bristow J."/>
            <person name="Eisen J.A."/>
            <person name="Markowitz V."/>
            <person name="Hugenholtz P."/>
            <person name="Klenk H.P."/>
            <person name="Kyrpides N.C."/>
        </authorList>
    </citation>
    <scope>NUCLEOTIDE SEQUENCE [LARGE SCALE GENOMIC DNA]</scope>
    <source>
        <strain evidence="8">ATCC 51119 / DSM 12145 / JCM 21818 / LMG 10337 / NBRC 100064 / NCIMB 13643</strain>
    </source>
</reference>
<dbReference type="HOGENOM" id="CLU_042529_1_0_10"/>
<feature type="signal peptide" evidence="5">
    <location>
        <begin position="1"/>
        <end position="17"/>
    </location>
</feature>
<dbReference type="KEGG" id="psn:Pedsa_3561"/>
<evidence type="ECO:0000256" key="2">
    <source>
        <dbReference type="ARBA" id="ARBA00022748"/>
    </source>
</evidence>
<keyword evidence="8" id="KW-1185">Reference proteome</keyword>
<name>F0SF22_PSESL</name>
<dbReference type="InterPro" id="IPR013766">
    <property type="entry name" value="Thioredoxin_domain"/>
</dbReference>
<dbReference type="PROSITE" id="PS51352">
    <property type="entry name" value="THIOREDOXIN_2"/>
    <property type="match status" value="1"/>
</dbReference>
<dbReference type="PANTHER" id="PTHR42852:SF6">
    <property type="entry name" value="THIOL:DISULFIDE INTERCHANGE PROTEIN DSBE"/>
    <property type="match status" value="1"/>
</dbReference>
<dbReference type="STRING" id="762903.Pedsa_3561"/>
<dbReference type="InterPro" id="IPR000866">
    <property type="entry name" value="AhpC/TSA"/>
</dbReference>
<comment type="subcellular location">
    <subcellularLocation>
        <location evidence="1">Cell envelope</location>
    </subcellularLocation>
</comment>
<evidence type="ECO:0000313" key="8">
    <source>
        <dbReference type="Proteomes" id="UP000000310"/>
    </source>
</evidence>
<proteinExistence type="predicted"/>
<gene>
    <name evidence="7" type="ordered locus">Pedsa_3561</name>
</gene>
<dbReference type="Proteomes" id="UP000000310">
    <property type="component" value="Chromosome"/>
</dbReference>
<evidence type="ECO:0000256" key="4">
    <source>
        <dbReference type="ARBA" id="ARBA00023284"/>
    </source>
</evidence>
<dbReference type="PANTHER" id="PTHR42852">
    <property type="entry name" value="THIOL:DISULFIDE INTERCHANGE PROTEIN DSBE"/>
    <property type="match status" value="1"/>
</dbReference>
<dbReference type="InterPro" id="IPR036249">
    <property type="entry name" value="Thioredoxin-like_sf"/>
</dbReference>
<dbReference type="RefSeq" id="WP_013634573.1">
    <property type="nucleotide sequence ID" value="NC_015177.1"/>
</dbReference>
<sequence length="370" mass="41559">MKKLLLALLLSPSLLFAQDKFSLKGQLDTKNNNKKIYLVHLEDQGEKIDSAVINNGQFHIDIQLDKPSIAILLLDHTGNSLKNQGAKDIYRFFIEPGQATLQAKDSIAKATVKGLKILDENKAFEENTKLINTKLESLNKEFASLSDAKKADQDVLLSFQKRYATLMGERQDIIKKFVSGNPSSFISLYYLNSELANDEMNVPEIEGLYNSLAENLKSNIFGKMVKQRLDQGKVTGIGVLAKDFEEKTPEGISLKLSSFKGQYVLVDFWASWCMPCRQENPHLVSAYEKYKDKGFTILGVSIDQSADAWKKAIKTDGLLWAQLLDTTQKIAMEYGIDAIPKNYLLDKDGKIIAKNLRGLALEEKLKEVLK</sequence>
<keyword evidence="2" id="KW-0201">Cytochrome c-type biogenesis</keyword>
<dbReference type="InterPro" id="IPR025380">
    <property type="entry name" value="DUF4369"/>
</dbReference>
<dbReference type="AlphaFoldDB" id="F0SF22"/>
<accession>F0SF22</accession>
<evidence type="ECO:0000256" key="1">
    <source>
        <dbReference type="ARBA" id="ARBA00004196"/>
    </source>
</evidence>